<dbReference type="GO" id="GO:0005524">
    <property type="term" value="F:ATP binding"/>
    <property type="evidence" value="ECO:0007669"/>
    <property type="project" value="UniProtKB-KW"/>
</dbReference>
<dbReference type="InterPro" id="IPR004364">
    <property type="entry name" value="Aa-tRNA-synt_II"/>
</dbReference>
<dbReference type="OMA" id="CHTLHLE"/>
<name>A0A1L9NPU6_ASPTC</name>
<dbReference type="EMBL" id="KV878176">
    <property type="protein sequence ID" value="OJI91298.1"/>
    <property type="molecule type" value="Genomic_DNA"/>
</dbReference>
<evidence type="ECO:0000256" key="3">
    <source>
        <dbReference type="ARBA" id="ARBA00022840"/>
    </source>
</evidence>
<keyword evidence="5" id="KW-0030">Aminoacyl-tRNA synthetase</keyword>
<dbReference type="PRINTS" id="PR01042">
    <property type="entry name" value="TRNASYNTHASP"/>
</dbReference>
<dbReference type="AlphaFoldDB" id="A0A1L9NPU6"/>
<keyword evidence="1" id="KW-0436">Ligase</keyword>
<keyword evidence="4" id="KW-0648">Protein biosynthesis</keyword>
<dbReference type="InterPro" id="IPR045864">
    <property type="entry name" value="aa-tRNA-synth_II/BPL/LPL"/>
</dbReference>
<dbReference type="InterPro" id="IPR002312">
    <property type="entry name" value="Asp/Asn-tRNA-synth_IIb"/>
</dbReference>
<keyword evidence="2" id="KW-0547">Nucleotide-binding</keyword>
<dbReference type="GO" id="GO:0004816">
    <property type="term" value="F:asparagine-tRNA ligase activity"/>
    <property type="evidence" value="ECO:0007669"/>
    <property type="project" value="TreeGrafter"/>
</dbReference>
<sequence length="503" mass="56556">MDRRVPIKVALEATTLDEIIICGTVQDVQHSGECTAITINDGSTISSIQARMPAVRPDNDSSLSLGATIQLQGRLEPREATSCLSHQKQQATLNVKDFTIVGPADSAFPLSHRQPSPEFLHLNPHLRIRTPQYALMARFRSTVVSTLANLFDTHPDGPFYQVHLPMLTWTDCEGGAEVFAAPTQRSKRADKEMTDTYFGSRKYLNVSAVFHAEAFVQGLDRIWTLSPCWRAERTDSSRHLAEFWMLEVAMNYIVSLEPLFDLMEETLRSIVSRLKTSPPGQEILAQSRSDELLQRWDRLLSPNWPRITFAEATKLLEPLRAAKGNTPAGRVQDVTPEEEKYLCDHFNSPVFLTHFPTQIRLFQAAQSAKDISEIPPGQDFPPDQTTESFDLLLPGIGEVCSGGLREHRLDILIDTMRKKRFLRGQKPGPVPELNAPVNAKPYPYLHPGEELQSVEWFADLRRWGTSPHGGFGIGFERLLQYLTGTESVREVISFPRYFGVCGC</sequence>
<feature type="domain" description="Aminoacyl-transfer RNA synthetases class-II family profile" evidence="6">
    <location>
        <begin position="138"/>
        <end position="495"/>
    </location>
</feature>
<dbReference type="PANTHER" id="PTHR22594">
    <property type="entry name" value="ASPARTYL/LYSYL-TRNA SYNTHETASE"/>
    <property type="match status" value="1"/>
</dbReference>
<dbReference type="InterPro" id="IPR006195">
    <property type="entry name" value="aa-tRNA-synth_II"/>
</dbReference>
<gene>
    <name evidence="7" type="ORF">ASPTUDRAFT_111831</name>
</gene>
<dbReference type="STRING" id="767770.A0A1L9NPU6"/>
<dbReference type="Gene3D" id="2.40.50.140">
    <property type="entry name" value="Nucleic acid-binding proteins"/>
    <property type="match status" value="1"/>
</dbReference>
<reference evidence="8" key="1">
    <citation type="journal article" date="2017" name="Genome Biol.">
        <title>Comparative genomics reveals high biological diversity and specific adaptations in the industrially and medically important fungal genus Aspergillus.</title>
        <authorList>
            <person name="de Vries R.P."/>
            <person name="Riley R."/>
            <person name="Wiebenga A."/>
            <person name="Aguilar-Osorio G."/>
            <person name="Amillis S."/>
            <person name="Uchima C.A."/>
            <person name="Anderluh G."/>
            <person name="Asadollahi M."/>
            <person name="Askin M."/>
            <person name="Barry K."/>
            <person name="Battaglia E."/>
            <person name="Bayram O."/>
            <person name="Benocci T."/>
            <person name="Braus-Stromeyer S.A."/>
            <person name="Caldana C."/>
            <person name="Canovas D."/>
            <person name="Cerqueira G.C."/>
            <person name="Chen F."/>
            <person name="Chen W."/>
            <person name="Choi C."/>
            <person name="Clum A."/>
            <person name="Dos Santos R.A."/>
            <person name="Damasio A.R."/>
            <person name="Diallinas G."/>
            <person name="Emri T."/>
            <person name="Fekete E."/>
            <person name="Flipphi M."/>
            <person name="Freyberg S."/>
            <person name="Gallo A."/>
            <person name="Gournas C."/>
            <person name="Habgood R."/>
            <person name="Hainaut M."/>
            <person name="Harispe M.L."/>
            <person name="Henrissat B."/>
            <person name="Hilden K.S."/>
            <person name="Hope R."/>
            <person name="Hossain A."/>
            <person name="Karabika E."/>
            <person name="Karaffa L."/>
            <person name="Karanyi Z."/>
            <person name="Krasevec N."/>
            <person name="Kuo A."/>
            <person name="Kusch H."/>
            <person name="LaButti K."/>
            <person name="Lagendijk E.L."/>
            <person name="Lapidus A."/>
            <person name="Levasseur A."/>
            <person name="Lindquist E."/>
            <person name="Lipzen A."/>
            <person name="Logrieco A.F."/>
            <person name="MacCabe A."/>
            <person name="Maekelae M.R."/>
            <person name="Malavazi I."/>
            <person name="Melin P."/>
            <person name="Meyer V."/>
            <person name="Mielnichuk N."/>
            <person name="Miskei M."/>
            <person name="Molnar A.P."/>
            <person name="Mule G."/>
            <person name="Ngan C.Y."/>
            <person name="Orejas M."/>
            <person name="Orosz E."/>
            <person name="Ouedraogo J.P."/>
            <person name="Overkamp K.M."/>
            <person name="Park H.-S."/>
            <person name="Perrone G."/>
            <person name="Piumi F."/>
            <person name="Punt P.J."/>
            <person name="Ram A.F."/>
            <person name="Ramon A."/>
            <person name="Rauscher S."/>
            <person name="Record E."/>
            <person name="Riano-Pachon D.M."/>
            <person name="Robert V."/>
            <person name="Roehrig J."/>
            <person name="Ruller R."/>
            <person name="Salamov A."/>
            <person name="Salih N.S."/>
            <person name="Samson R.A."/>
            <person name="Sandor E."/>
            <person name="Sanguinetti M."/>
            <person name="Schuetze T."/>
            <person name="Sepcic K."/>
            <person name="Shelest E."/>
            <person name="Sherlock G."/>
            <person name="Sophianopoulou V."/>
            <person name="Squina F.M."/>
            <person name="Sun H."/>
            <person name="Susca A."/>
            <person name="Todd R.B."/>
            <person name="Tsang A."/>
            <person name="Unkles S.E."/>
            <person name="van de Wiele N."/>
            <person name="van Rossen-Uffink D."/>
            <person name="Oliveira J.V."/>
            <person name="Vesth T.C."/>
            <person name="Visser J."/>
            <person name="Yu J.-H."/>
            <person name="Zhou M."/>
            <person name="Andersen M.R."/>
            <person name="Archer D.B."/>
            <person name="Baker S.E."/>
            <person name="Benoit I."/>
            <person name="Brakhage A.A."/>
            <person name="Braus G.H."/>
            <person name="Fischer R."/>
            <person name="Frisvad J.C."/>
            <person name="Goldman G.H."/>
            <person name="Houbraken J."/>
            <person name="Oakley B."/>
            <person name="Pocsi I."/>
            <person name="Scazzocchio C."/>
            <person name="Seiboth B."/>
            <person name="vanKuyk P.A."/>
            <person name="Wortman J."/>
            <person name="Dyer P.S."/>
            <person name="Grigoriev I.V."/>
        </authorList>
    </citation>
    <scope>NUCLEOTIDE SEQUENCE [LARGE SCALE GENOMIC DNA]</scope>
    <source>
        <strain evidence="8">CBS 134.48</strain>
    </source>
</reference>
<evidence type="ECO:0000256" key="5">
    <source>
        <dbReference type="ARBA" id="ARBA00023146"/>
    </source>
</evidence>
<dbReference type="PROSITE" id="PS50862">
    <property type="entry name" value="AA_TRNA_LIGASE_II"/>
    <property type="match status" value="1"/>
</dbReference>
<dbReference type="Gene3D" id="3.30.930.10">
    <property type="entry name" value="Bira Bifunctional Protein, Domain 2"/>
    <property type="match status" value="1"/>
</dbReference>
<dbReference type="GO" id="GO:0006421">
    <property type="term" value="P:asparaginyl-tRNA aminoacylation"/>
    <property type="evidence" value="ECO:0007669"/>
    <property type="project" value="TreeGrafter"/>
</dbReference>
<dbReference type="VEuPathDB" id="FungiDB:ASPTUDRAFT_111831"/>
<evidence type="ECO:0000256" key="1">
    <source>
        <dbReference type="ARBA" id="ARBA00022598"/>
    </source>
</evidence>
<evidence type="ECO:0000313" key="7">
    <source>
        <dbReference type="EMBL" id="OJI91298.1"/>
    </source>
</evidence>
<organism evidence="7 8">
    <name type="scientific">Aspergillus tubingensis (strain CBS 134.48)</name>
    <dbReference type="NCBI Taxonomy" id="767770"/>
    <lineage>
        <taxon>Eukaryota</taxon>
        <taxon>Fungi</taxon>
        <taxon>Dikarya</taxon>
        <taxon>Ascomycota</taxon>
        <taxon>Pezizomycotina</taxon>
        <taxon>Eurotiomycetes</taxon>
        <taxon>Eurotiomycetidae</taxon>
        <taxon>Eurotiales</taxon>
        <taxon>Aspergillaceae</taxon>
        <taxon>Aspergillus</taxon>
        <taxon>Aspergillus subgen. Circumdati</taxon>
    </lineage>
</organism>
<accession>A0A1L9NPU6</accession>
<keyword evidence="3" id="KW-0067">ATP-binding</keyword>
<evidence type="ECO:0000313" key="8">
    <source>
        <dbReference type="Proteomes" id="UP000184304"/>
    </source>
</evidence>
<evidence type="ECO:0000256" key="2">
    <source>
        <dbReference type="ARBA" id="ARBA00022741"/>
    </source>
</evidence>
<protein>
    <recommendedName>
        <fullName evidence="6">Aminoacyl-transfer RNA synthetases class-II family profile domain-containing protein</fullName>
    </recommendedName>
</protein>
<dbReference type="SUPFAM" id="SSF55681">
    <property type="entry name" value="Class II aaRS and biotin synthetases"/>
    <property type="match status" value="1"/>
</dbReference>
<dbReference type="GO" id="GO:0005739">
    <property type="term" value="C:mitochondrion"/>
    <property type="evidence" value="ECO:0007669"/>
    <property type="project" value="TreeGrafter"/>
</dbReference>
<dbReference type="OrthoDB" id="43906at2759"/>
<evidence type="ECO:0000259" key="6">
    <source>
        <dbReference type="PROSITE" id="PS50862"/>
    </source>
</evidence>
<evidence type="ECO:0000256" key="4">
    <source>
        <dbReference type="ARBA" id="ARBA00022917"/>
    </source>
</evidence>
<dbReference type="PANTHER" id="PTHR22594:SF34">
    <property type="entry name" value="ASPARAGINE--TRNA LIGASE, MITOCHONDRIAL-RELATED"/>
    <property type="match status" value="1"/>
</dbReference>
<proteinExistence type="predicted"/>
<dbReference type="Pfam" id="PF00152">
    <property type="entry name" value="tRNA-synt_2"/>
    <property type="match status" value="1"/>
</dbReference>
<dbReference type="Proteomes" id="UP000184304">
    <property type="component" value="Unassembled WGS sequence"/>
</dbReference>
<dbReference type="InterPro" id="IPR012340">
    <property type="entry name" value="NA-bd_OB-fold"/>
</dbReference>
<keyword evidence="8" id="KW-1185">Reference proteome</keyword>